<evidence type="ECO:0000313" key="7">
    <source>
        <dbReference type="EMBL" id="OJF16151.1"/>
    </source>
</evidence>
<dbReference type="Gene3D" id="1.10.10.10">
    <property type="entry name" value="Winged helix-like DNA-binding domain superfamily/Winged helix DNA-binding domain"/>
    <property type="match status" value="1"/>
</dbReference>
<proteinExistence type="inferred from homology"/>
<evidence type="ECO:0000313" key="8">
    <source>
        <dbReference type="Proteomes" id="UP000182486"/>
    </source>
</evidence>
<dbReference type="Pfam" id="PF00486">
    <property type="entry name" value="Trans_reg_C"/>
    <property type="match status" value="1"/>
</dbReference>
<dbReference type="SUPFAM" id="SSF52540">
    <property type="entry name" value="P-loop containing nucleoside triphosphate hydrolases"/>
    <property type="match status" value="1"/>
</dbReference>
<comment type="caution">
    <text evidence="7">The sequence shown here is derived from an EMBL/GenBank/DDBJ whole genome shotgun (WGS) entry which is preliminary data.</text>
</comment>
<dbReference type="SUPFAM" id="SSF48452">
    <property type="entry name" value="TPR-like"/>
    <property type="match status" value="1"/>
</dbReference>
<dbReference type="Pfam" id="PF03704">
    <property type="entry name" value="BTAD"/>
    <property type="match status" value="1"/>
</dbReference>
<keyword evidence="4" id="KW-0804">Transcription</keyword>
<dbReference type="InterPro" id="IPR041664">
    <property type="entry name" value="AAA_16"/>
</dbReference>
<evidence type="ECO:0000256" key="1">
    <source>
        <dbReference type="ARBA" id="ARBA00005820"/>
    </source>
</evidence>
<dbReference type="CDD" id="cd15831">
    <property type="entry name" value="BTAD"/>
    <property type="match status" value="1"/>
</dbReference>
<keyword evidence="8" id="KW-1185">Reference proteome</keyword>
<sequence length="632" mass="68923">MAVVQVNVLGAFQVVRGTQSLVPSAPKLRQVLALLAMNANTVVSTDQIIEELWEERPPSSATTTLQTYVYHLRKLYQLGLGTRGPADHFDAAPPTLHRSSNGYILSLDDGAVDSAEFLRLAERARTQLDAGSVEIAADTIRAALQLWRGPALVDVTTGSLLRAMTVWLEEQRRGLTLQRIDADLRLCRHHDIIGELTGMVAQRPTDESLQARLMLSLYRAGRRFDALRVYQKARSTLAEELGLEPMQELQRVHQAVLLADPTIEPPVLGDGMDSVIGGGTRPATAEQPDLLPPDVGELVGRRAETAQITQVVSRPERSAPPAVVVVGAPGVGKSTLCVHLAHRLREDYPDGRLYARLTDDTGRPVDPAEALGGFLRAAGYTGSRLPESLAERSSLFRSWSAGRRVLVVLDDVVGAEQLQHLLPTGPRCATLIAARRRFSHPSVSSTVNLRPFDRGEALHMLTSVLGEQRIRPQLAAVHELIDLCEGLPAALREAVTQLELKPHWPVQRQVERVQSAVAEQHPGDSGPGTSRSVRLTYRLLTTDLQAAFKTLVGSERALALSDVATLLEADEYRTETVVEELVEFGLVEVAAGDRGDFHYRVQRPFRRFFPGPRTTVEPPVGGAVATAVLATG</sequence>
<dbReference type="GO" id="GO:0003677">
    <property type="term" value="F:DNA binding"/>
    <property type="evidence" value="ECO:0007669"/>
    <property type="project" value="UniProtKB-UniRule"/>
</dbReference>
<dbReference type="Pfam" id="PF13191">
    <property type="entry name" value="AAA_16"/>
    <property type="match status" value="1"/>
</dbReference>
<dbReference type="AlphaFoldDB" id="A0A1K0FTG5"/>
<reference evidence="7 8" key="1">
    <citation type="submission" date="2016-09" db="EMBL/GenBank/DDBJ databases">
        <title>Couchioplanes caeruleus draft genome sequence.</title>
        <authorList>
            <person name="Sheehan J."/>
            <person name="Caffrey P."/>
        </authorList>
    </citation>
    <scope>NUCLEOTIDE SEQUENCE [LARGE SCALE GENOMIC DNA]</scope>
    <source>
        <strain evidence="7 8">DSM 43634</strain>
    </source>
</reference>
<keyword evidence="2" id="KW-0805">Transcription regulation</keyword>
<evidence type="ECO:0000256" key="4">
    <source>
        <dbReference type="ARBA" id="ARBA00023163"/>
    </source>
</evidence>
<dbReference type="InterPro" id="IPR027417">
    <property type="entry name" value="P-loop_NTPase"/>
</dbReference>
<dbReference type="PANTHER" id="PTHR35807:SF1">
    <property type="entry name" value="TRANSCRIPTIONAL REGULATOR REDD"/>
    <property type="match status" value="1"/>
</dbReference>
<dbReference type="PRINTS" id="PR00364">
    <property type="entry name" value="DISEASERSIST"/>
</dbReference>
<dbReference type="SUPFAM" id="SSF46894">
    <property type="entry name" value="C-terminal effector domain of the bipartite response regulators"/>
    <property type="match status" value="1"/>
</dbReference>
<comment type="similarity">
    <text evidence="1">Belongs to the AfsR/DnrI/RedD regulatory family.</text>
</comment>
<dbReference type="GO" id="GO:0006355">
    <property type="term" value="P:regulation of DNA-templated transcription"/>
    <property type="evidence" value="ECO:0007669"/>
    <property type="project" value="InterPro"/>
</dbReference>
<dbReference type="InterPro" id="IPR011990">
    <property type="entry name" value="TPR-like_helical_dom_sf"/>
</dbReference>
<organism evidence="7 8">
    <name type="scientific">Couchioplanes caeruleus subsp. caeruleus</name>
    <dbReference type="NCBI Taxonomy" id="56427"/>
    <lineage>
        <taxon>Bacteria</taxon>
        <taxon>Bacillati</taxon>
        <taxon>Actinomycetota</taxon>
        <taxon>Actinomycetes</taxon>
        <taxon>Micromonosporales</taxon>
        <taxon>Micromonosporaceae</taxon>
        <taxon>Couchioplanes</taxon>
    </lineage>
</organism>
<dbReference type="SMART" id="SM00862">
    <property type="entry name" value="Trans_reg_C"/>
    <property type="match status" value="1"/>
</dbReference>
<evidence type="ECO:0000256" key="5">
    <source>
        <dbReference type="PROSITE-ProRule" id="PRU01091"/>
    </source>
</evidence>
<feature type="domain" description="OmpR/PhoB-type" evidence="6">
    <location>
        <begin position="1"/>
        <end position="101"/>
    </location>
</feature>
<accession>A0A1K0FTG5</accession>
<dbReference type="InterPro" id="IPR051677">
    <property type="entry name" value="AfsR-DnrI-RedD_regulator"/>
</dbReference>
<dbReference type="SMART" id="SM01043">
    <property type="entry name" value="BTAD"/>
    <property type="match status" value="1"/>
</dbReference>
<name>A0A1K0FTG5_9ACTN</name>
<dbReference type="GO" id="GO:0000160">
    <property type="term" value="P:phosphorelay signal transduction system"/>
    <property type="evidence" value="ECO:0007669"/>
    <property type="project" value="InterPro"/>
</dbReference>
<evidence type="ECO:0000259" key="6">
    <source>
        <dbReference type="PROSITE" id="PS51755"/>
    </source>
</evidence>
<dbReference type="SMART" id="SM00382">
    <property type="entry name" value="AAA"/>
    <property type="match status" value="1"/>
</dbReference>
<dbReference type="PANTHER" id="PTHR35807">
    <property type="entry name" value="TRANSCRIPTIONAL REGULATOR REDD-RELATED"/>
    <property type="match status" value="1"/>
</dbReference>
<dbReference type="InterPro" id="IPR001867">
    <property type="entry name" value="OmpR/PhoB-type_DNA-bd"/>
</dbReference>
<dbReference type="Gene3D" id="3.40.50.300">
    <property type="entry name" value="P-loop containing nucleotide triphosphate hydrolases"/>
    <property type="match status" value="1"/>
</dbReference>
<evidence type="ECO:0000256" key="2">
    <source>
        <dbReference type="ARBA" id="ARBA00023015"/>
    </source>
</evidence>
<dbReference type="PROSITE" id="PS51755">
    <property type="entry name" value="OMPR_PHOB"/>
    <property type="match status" value="1"/>
</dbReference>
<evidence type="ECO:0000256" key="3">
    <source>
        <dbReference type="ARBA" id="ARBA00023125"/>
    </source>
</evidence>
<protein>
    <submittedName>
        <fullName evidence="7">SARP transcriptional activator</fullName>
    </submittedName>
</protein>
<dbReference type="InterPro" id="IPR003593">
    <property type="entry name" value="AAA+_ATPase"/>
</dbReference>
<gene>
    <name evidence="7" type="ORF">BG844_00520</name>
</gene>
<dbReference type="InterPro" id="IPR005158">
    <property type="entry name" value="BTAD"/>
</dbReference>
<dbReference type="Gene3D" id="1.25.40.10">
    <property type="entry name" value="Tetratricopeptide repeat domain"/>
    <property type="match status" value="1"/>
</dbReference>
<dbReference type="InterPro" id="IPR036388">
    <property type="entry name" value="WH-like_DNA-bd_sf"/>
</dbReference>
<feature type="DNA-binding region" description="OmpR/PhoB-type" evidence="5">
    <location>
        <begin position="1"/>
        <end position="101"/>
    </location>
</feature>
<dbReference type="Proteomes" id="UP000182486">
    <property type="component" value="Unassembled WGS sequence"/>
</dbReference>
<dbReference type="InterPro" id="IPR016032">
    <property type="entry name" value="Sig_transdc_resp-reg_C-effctor"/>
</dbReference>
<keyword evidence="3 5" id="KW-0238">DNA-binding</keyword>
<dbReference type="EMBL" id="MEIA01000003">
    <property type="protein sequence ID" value="OJF16151.1"/>
    <property type="molecule type" value="Genomic_DNA"/>
</dbReference>